<dbReference type="PANTHER" id="PTHR30055:SF234">
    <property type="entry name" value="HTH-TYPE TRANSCRIPTIONAL REGULATOR BETI"/>
    <property type="match status" value="1"/>
</dbReference>
<dbReference type="Pfam" id="PF18556">
    <property type="entry name" value="TetR_C_35"/>
    <property type="match status" value="1"/>
</dbReference>
<evidence type="ECO:0000256" key="2">
    <source>
        <dbReference type="ARBA" id="ARBA00023125"/>
    </source>
</evidence>
<keyword evidence="3" id="KW-0804">Transcription</keyword>
<feature type="DNA-binding region" description="H-T-H motif" evidence="4">
    <location>
        <begin position="30"/>
        <end position="49"/>
    </location>
</feature>
<dbReference type="GO" id="GO:0003700">
    <property type="term" value="F:DNA-binding transcription factor activity"/>
    <property type="evidence" value="ECO:0007669"/>
    <property type="project" value="TreeGrafter"/>
</dbReference>
<dbReference type="PROSITE" id="PS50977">
    <property type="entry name" value="HTH_TETR_2"/>
    <property type="match status" value="1"/>
</dbReference>
<dbReference type="InterPro" id="IPR050109">
    <property type="entry name" value="HTH-type_TetR-like_transc_reg"/>
</dbReference>
<feature type="domain" description="HTH tetR-type" evidence="5">
    <location>
        <begin position="7"/>
        <end position="67"/>
    </location>
</feature>
<gene>
    <name evidence="6" type="ORF">UG56_015865</name>
</gene>
<dbReference type="SUPFAM" id="SSF46689">
    <property type="entry name" value="Homeodomain-like"/>
    <property type="match status" value="1"/>
</dbReference>
<organism evidence="6 7">
    <name type="scientific">Nocardioides luteus</name>
    <dbReference type="NCBI Taxonomy" id="1844"/>
    <lineage>
        <taxon>Bacteria</taxon>
        <taxon>Bacillati</taxon>
        <taxon>Actinomycetota</taxon>
        <taxon>Actinomycetes</taxon>
        <taxon>Propionibacteriales</taxon>
        <taxon>Nocardioidaceae</taxon>
        <taxon>Nocardioides</taxon>
    </lineage>
</organism>
<dbReference type="RefSeq" id="WP_045550008.1">
    <property type="nucleotide sequence ID" value="NZ_JZDQ02000021.1"/>
</dbReference>
<dbReference type="Pfam" id="PF00440">
    <property type="entry name" value="TetR_N"/>
    <property type="match status" value="1"/>
</dbReference>
<protein>
    <submittedName>
        <fullName evidence="6">TetR family transcriptional regulator</fullName>
    </submittedName>
</protein>
<dbReference type="STRING" id="1844.UG56_015865"/>
<keyword evidence="7" id="KW-1185">Reference proteome</keyword>
<evidence type="ECO:0000313" key="7">
    <source>
        <dbReference type="Proteomes" id="UP000033772"/>
    </source>
</evidence>
<name>A0A1J4N5W1_9ACTN</name>
<dbReference type="InterPro" id="IPR001647">
    <property type="entry name" value="HTH_TetR"/>
</dbReference>
<evidence type="ECO:0000259" key="5">
    <source>
        <dbReference type="PROSITE" id="PS50977"/>
    </source>
</evidence>
<evidence type="ECO:0000313" key="6">
    <source>
        <dbReference type="EMBL" id="OIJ25849.1"/>
    </source>
</evidence>
<dbReference type="InterPro" id="IPR009057">
    <property type="entry name" value="Homeodomain-like_sf"/>
</dbReference>
<dbReference type="OrthoDB" id="4371863at2"/>
<dbReference type="GO" id="GO:0000976">
    <property type="term" value="F:transcription cis-regulatory region binding"/>
    <property type="evidence" value="ECO:0007669"/>
    <property type="project" value="TreeGrafter"/>
</dbReference>
<keyword evidence="1" id="KW-0805">Transcription regulation</keyword>
<sequence length="190" mass="20921">MAAGVPENTRQRILDAAVEMTTETGWASVTMSRIAERCGVSRQTVYNDIGAKPALAKSLILRELEQFLAVVSAAFDEEEDDFLKAIRQATYGVLDRAQDNKLLHAVVSATHGADTELLPYLTSHSEGLLGYATEIIHEHIKRFDHGLTEHQADVAIETIVRVVLSHVMQPTKTPDETADDISWLVSRVLG</sequence>
<reference evidence="6" key="1">
    <citation type="submission" date="2016-10" db="EMBL/GenBank/DDBJ databases">
        <title>Draft Genome Sequence of Nocardioides luteus Strain BAFB, an Alkane-Degrading Bacterium Isolated from JP-7 Polluted Soil.</title>
        <authorList>
            <person name="Brown L."/>
            <person name="Ruiz O.N."/>
            <person name="Gunasekera T."/>
        </authorList>
    </citation>
    <scope>NUCLEOTIDE SEQUENCE [LARGE SCALE GENOMIC DNA]</scope>
    <source>
        <strain evidence="6">BAFB</strain>
    </source>
</reference>
<dbReference type="PANTHER" id="PTHR30055">
    <property type="entry name" value="HTH-TYPE TRANSCRIPTIONAL REGULATOR RUTR"/>
    <property type="match status" value="1"/>
</dbReference>
<evidence type="ECO:0000256" key="4">
    <source>
        <dbReference type="PROSITE-ProRule" id="PRU00335"/>
    </source>
</evidence>
<keyword evidence="2 4" id="KW-0238">DNA-binding</keyword>
<evidence type="ECO:0000256" key="1">
    <source>
        <dbReference type="ARBA" id="ARBA00023015"/>
    </source>
</evidence>
<dbReference type="AlphaFoldDB" id="A0A1J4N5W1"/>
<dbReference type="Proteomes" id="UP000033772">
    <property type="component" value="Unassembled WGS sequence"/>
</dbReference>
<dbReference type="EMBL" id="JZDQ02000021">
    <property type="protein sequence ID" value="OIJ25849.1"/>
    <property type="molecule type" value="Genomic_DNA"/>
</dbReference>
<accession>A0A1J4N5W1</accession>
<dbReference type="Gene3D" id="1.10.357.10">
    <property type="entry name" value="Tetracycline Repressor, domain 2"/>
    <property type="match status" value="1"/>
</dbReference>
<dbReference type="PRINTS" id="PR00455">
    <property type="entry name" value="HTHTETR"/>
</dbReference>
<proteinExistence type="predicted"/>
<comment type="caution">
    <text evidence="6">The sequence shown here is derived from an EMBL/GenBank/DDBJ whole genome shotgun (WGS) entry which is preliminary data.</text>
</comment>
<dbReference type="InterPro" id="IPR040611">
    <property type="entry name" value="AlkX_C"/>
</dbReference>
<evidence type="ECO:0000256" key="3">
    <source>
        <dbReference type="ARBA" id="ARBA00023163"/>
    </source>
</evidence>